<organism evidence="3 4">
    <name type="scientific">Tigheibacillus halophilus</name>
    <dbReference type="NCBI Taxonomy" id="361280"/>
    <lineage>
        <taxon>Bacteria</taxon>
        <taxon>Bacillati</taxon>
        <taxon>Bacillota</taxon>
        <taxon>Bacilli</taxon>
        <taxon>Bacillales</taxon>
        <taxon>Bacillaceae</taxon>
        <taxon>Tigheibacillus</taxon>
    </lineage>
</organism>
<comment type="caution">
    <text evidence="1">Lacks conserved residue(s) required for the propagation of feature annotation.</text>
</comment>
<dbReference type="GO" id="GO:0008168">
    <property type="term" value="F:methyltransferase activity"/>
    <property type="evidence" value="ECO:0007669"/>
    <property type="project" value="UniProtKB-KW"/>
</dbReference>
<gene>
    <name evidence="3" type="ORF">RWE15_05180</name>
</gene>
<dbReference type="GO" id="GO:0032259">
    <property type="term" value="P:methylation"/>
    <property type="evidence" value="ECO:0007669"/>
    <property type="project" value="UniProtKB-KW"/>
</dbReference>
<protein>
    <submittedName>
        <fullName evidence="3">HIT family protein</fullName>
        <ecNumber evidence="3">2.1.1.-</ecNumber>
    </submittedName>
</protein>
<feature type="domain" description="HIT" evidence="2">
    <location>
        <begin position="5"/>
        <end position="50"/>
    </location>
</feature>
<dbReference type="SUPFAM" id="SSF54197">
    <property type="entry name" value="HIT-like"/>
    <property type="match status" value="1"/>
</dbReference>
<dbReference type="EMBL" id="JAWDIP010000003">
    <property type="protein sequence ID" value="MDY0393971.1"/>
    <property type="molecule type" value="Genomic_DNA"/>
</dbReference>
<reference evidence="3 4" key="1">
    <citation type="submission" date="2023-10" db="EMBL/GenBank/DDBJ databases">
        <title>Virgibacillus halophilus 5B73C genome.</title>
        <authorList>
            <person name="Miliotis G."/>
            <person name="Sengupta P."/>
            <person name="Hameed A."/>
            <person name="Chuvochina M."/>
            <person name="Mcdonagh F."/>
            <person name="Simpson A.C."/>
            <person name="Singh N.K."/>
            <person name="Rekha P.D."/>
            <person name="Raman K."/>
            <person name="Hugenholtz P."/>
            <person name="Venkateswaran K."/>
        </authorList>
    </citation>
    <scope>NUCLEOTIDE SEQUENCE [LARGE SCALE GENOMIC DNA]</scope>
    <source>
        <strain evidence="3 4">5B73C</strain>
    </source>
</reference>
<proteinExistence type="predicted"/>
<dbReference type="InterPro" id="IPR036265">
    <property type="entry name" value="HIT-like_sf"/>
</dbReference>
<dbReference type="PANTHER" id="PTHR47670">
    <property type="entry name" value="ADENYLYLSULFATASE HINT3"/>
    <property type="match status" value="1"/>
</dbReference>
<dbReference type="Pfam" id="PF11969">
    <property type="entry name" value="DcpS_C"/>
    <property type="match status" value="1"/>
</dbReference>
<keyword evidence="3" id="KW-0489">Methyltransferase</keyword>
<comment type="caution">
    <text evidence="3">The sequence shown here is derived from an EMBL/GenBank/DDBJ whole genome shotgun (WGS) entry which is preliminary data.</text>
</comment>
<sequence length="50" mass="5797">MENCIFCKIISRNEGAFIIYENDYVCCFLDKYPISKGHILVVPKKALSRI</sequence>
<dbReference type="PANTHER" id="PTHR47670:SF1">
    <property type="entry name" value="ADENYLYLSULFATASE HINT3"/>
    <property type="match status" value="1"/>
</dbReference>
<evidence type="ECO:0000313" key="3">
    <source>
        <dbReference type="EMBL" id="MDY0393971.1"/>
    </source>
</evidence>
<dbReference type="InterPro" id="IPR001310">
    <property type="entry name" value="Histidine_triad_HIT"/>
</dbReference>
<dbReference type="PROSITE" id="PS51084">
    <property type="entry name" value="HIT_2"/>
    <property type="match status" value="1"/>
</dbReference>
<keyword evidence="4" id="KW-1185">Reference proteome</keyword>
<keyword evidence="3" id="KW-0808">Transferase</keyword>
<evidence type="ECO:0000256" key="1">
    <source>
        <dbReference type="PROSITE-ProRule" id="PRU00464"/>
    </source>
</evidence>
<dbReference type="InterPro" id="IPR011146">
    <property type="entry name" value="HIT-like"/>
</dbReference>
<dbReference type="Proteomes" id="UP001281447">
    <property type="component" value="Unassembled WGS sequence"/>
</dbReference>
<accession>A0ABU5C536</accession>
<dbReference type="Gene3D" id="3.30.428.10">
    <property type="entry name" value="HIT-like"/>
    <property type="match status" value="1"/>
</dbReference>
<name>A0ABU5C536_9BACI</name>
<dbReference type="EC" id="2.1.1.-" evidence="3"/>
<evidence type="ECO:0000259" key="2">
    <source>
        <dbReference type="PROSITE" id="PS51084"/>
    </source>
</evidence>
<evidence type="ECO:0000313" key="4">
    <source>
        <dbReference type="Proteomes" id="UP001281447"/>
    </source>
</evidence>
<dbReference type="PRINTS" id="PR00332">
    <property type="entry name" value="HISTRIAD"/>
</dbReference>